<dbReference type="AlphaFoldDB" id="A0A843UUL3"/>
<keyword evidence="3" id="KW-1185">Reference proteome</keyword>
<organism evidence="2 3">
    <name type="scientific">Colocasia esculenta</name>
    <name type="common">Wild taro</name>
    <name type="synonym">Arum esculentum</name>
    <dbReference type="NCBI Taxonomy" id="4460"/>
    <lineage>
        <taxon>Eukaryota</taxon>
        <taxon>Viridiplantae</taxon>
        <taxon>Streptophyta</taxon>
        <taxon>Embryophyta</taxon>
        <taxon>Tracheophyta</taxon>
        <taxon>Spermatophyta</taxon>
        <taxon>Magnoliopsida</taxon>
        <taxon>Liliopsida</taxon>
        <taxon>Araceae</taxon>
        <taxon>Aroideae</taxon>
        <taxon>Colocasieae</taxon>
        <taxon>Colocasia</taxon>
    </lineage>
</organism>
<keyword evidence="1" id="KW-1133">Transmembrane helix</keyword>
<feature type="transmembrane region" description="Helical" evidence="1">
    <location>
        <begin position="6"/>
        <end position="26"/>
    </location>
</feature>
<proteinExistence type="predicted"/>
<reference evidence="2" key="1">
    <citation type="submission" date="2017-07" db="EMBL/GenBank/DDBJ databases">
        <title>Taro Niue Genome Assembly and Annotation.</title>
        <authorList>
            <person name="Atibalentja N."/>
            <person name="Keating K."/>
            <person name="Fields C.J."/>
        </authorList>
    </citation>
    <scope>NUCLEOTIDE SEQUENCE</scope>
    <source>
        <strain evidence="2">Niue_2</strain>
        <tissue evidence="2">Leaf</tissue>
    </source>
</reference>
<evidence type="ECO:0000313" key="3">
    <source>
        <dbReference type="Proteomes" id="UP000652761"/>
    </source>
</evidence>
<evidence type="ECO:0000313" key="2">
    <source>
        <dbReference type="EMBL" id="MQL87295.1"/>
    </source>
</evidence>
<dbReference type="EMBL" id="NMUH01000967">
    <property type="protein sequence ID" value="MQL87295.1"/>
    <property type="molecule type" value="Genomic_DNA"/>
</dbReference>
<accession>A0A843UUL3</accession>
<dbReference type="Proteomes" id="UP000652761">
    <property type="component" value="Unassembled WGS sequence"/>
</dbReference>
<comment type="caution">
    <text evidence="2">The sequence shown here is derived from an EMBL/GenBank/DDBJ whole genome shotgun (WGS) entry which is preliminary data.</text>
</comment>
<name>A0A843UUL3_COLES</name>
<gene>
    <name evidence="2" type="ORF">Taro_019852</name>
</gene>
<keyword evidence="1" id="KW-0472">Membrane</keyword>
<dbReference type="OrthoDB" id="767900at2759"/>
<evidence type="ECO:0000256" key="1">
    <source>
        <dbReference type="SAM" id="Phobius"/>
    </source>
</evidence>
<keyword evidence="1" id="KW-0812">Transmembrane</keyword>
<sequence length="89" mass="9424">MGFVVVISLPLILFAVLLGFGCYFFGKTKGRQEVLAGRACQVYGTPATPPGAAGGMSPAHEKKDAPDNVRVHFDPTDDLAVTPQGFVCR</sequence>
<protein>
    <submittedName>
        <fullName evidence="2">Uncharacterized protein</fullName>
    </submittedName>
</protein>